<feature type="compositionally biased region" description="Basic and acidic residues" evidence="2">
    <location>
        <begin position="253"/>
        <end position="275"/>
    </location>
</feature>
<reference evidence="3 4" key="1">
    <citation type="journal article" date="2020" name="Science">
        <title>Unexpected conservation and global transmission of agrobacterial virulence plasmids.</title>
        <authorList>
            <person name="Weisberg A.J."/>
            <person name="Davis E.W. 2nd"/>
            <person name="Tabima J."/>
            <person name="Belcher M.S."/>
            <person name="Miller M."/>
            <person name="Kuo C.H."/>
            <person name="Loper J.E."/>
            <person name="Grunwald N.J."/>
            <person name="Putnam M.L."/>
            <person name="Chang J.H."/>
        </authorList>
    </citation>
    <scope>NUCLEOTIDE SEQUENCE [LARGE SCALE GENOMIC DNA]</scope>
    <source>
        <strain evidence="3 4">A19/93</strain>
    </source>
</reference>
<dbReference type="EMBL" id="JAAMCP010000001">
    <property type="protein sequence ID" value="NTF35555.1"/>
    <property type="molecule type" value="Genomic_DNA"/>
</dbReference>
<feature type="compositionally biased region" description="Basic and acidic residues" evidence="2">
    <location>
        <begin position="19"/>
        <end position="48"/>
    </location>
</feature>
<evidence type="ECO:0000313" key="4">
    <source>
        <dbReference type="Proteomes" id="UP000822331"/>
    </source>
</evidence>
<name>A0ABX2IXT2_9HYPH</name>
<gene>
    <name evidence="3" type="ORF">G6L72_02350</name>
</gene>
<feature type="coiled-coil region" evidence="1">
    <location>
        <begin position="604"/>
        <end position="631"/>
    </location>
</feature>
<feature type="region of interest" description="Disordered" evidence="2">
    <location>
        <begin position="18"/>
        <end position="49"/>
    </location>
</feature>
<proteinExistence type="predicted"/>
<comment type="caution">
    <text evidence="3">The sequence shown here is derived from an EMBL/GenBank/DDBJ whole genome shotgun (WGS) entry which is preliminary data.</text>
</comment>
<organism evidence="3 4">
    <name type="scientific">Agrobacterium rubi</name>
    <dbReference type="NCBI Taxonomy" id="28099"/>
    <lineage>
        <taxon>Bacteria</taxon>
        <taxon>Pseudomonadati</taxon>
        <taxon>Pseudomonadota</taxon>
        <taxon>Alphaproteobacteria</taxon>
        <taxon>Hyphomicrobiales</taxon>
        <taxon>Rhizobiaceae</taxon>
        <taxon>Rhizobium/Agrobacterium group</taxon>
        <taxon>Agrobacterium</taxon>
    </lineage>
</organism>
<keyword evidence="4" id="KW-1185">Reference proteome</keyword>
<evidence type="ECO:0000313" key="3">
    <source>
        <dbReference type="EMBL" id="NTF35555.1"/>
    </source>
</evidence>
<accession>A0ABX2IXT2</accession>
<evidence type="ECO:0000256" key="1">
    <source>
        <dbReference type="SAM" id="Coils"/>
    </source>
</evidence>
<keyword evidence="1" id="KW-0175">Coiled coil</keyword>
<sequence length="685" mass="77444">MEEKDRLTSVVKSLVEDCESYREESEKDRTRSTEYFDGKMTDVPHQEGRSQVVTRDVRSNIKKVLPSMVRTLLGNDKVVEYEPVGEDDEESAEQASDYINYVVFPESNGYEAVQDAIHDALKMRNGIVRWYRDKKITVSVSSHTGLDDMALTQLIADDDVTVLEQEQTEEMQVGPDGQPVPTVLYNVKIRKRSIVGRTKLEAVPPEKFLIHPDALDIEESPIVGLNDRYRRSDLVAMGYDRDLIDSVPAAGISDDKQDEESTRRRDLYNHGEDDTPKELQELEYYELYVRVDEDDDGIAELRRLVYVGSVKAEYLLENEEWDEVPFADIITERRPHQREGVSVSDDLMEIQKIKTVLLRETLDNIYWQNKPQPIVQDGTISNPDAVLSPAFGKTIRTKQGVDVRGALGFTQVPFVAAQSFSMMEYLDNEAADRTGISDTSSGLSPDALQNMTAKATALLEQSGIGQTELMVRTSARGFKRVFKGLLKLTIKHQDKPRTVRLRKKWVTFDPRPWNAEMDATVNVGLGAGTRERDMMAVQAIMNLQEKLLASLGAVNNPFVKPENLYNAITKFVEAVGLPSGDMFFTKPTPEELQALMESQANQPNPEMEKAKMQAQTEQAKAQNQMQIAQMQAQMEERIEMAKMEKEYELKRYQLDQEIALKQRQNVAQALTGQNVSTVHLGGMAG</sequence>
<dbReference type="RefSeq" id="WP_174003058.1">
    <property type="nucleotide sequence ID" value="NZ_JAAMCP010000001.1"/>
</dbReference>
<dbReference type="Proteomes" id="UP000822331">
    <property type="component" value="Unassembled WGS sequence"/>
</dbReference>
<dbReference type="InterPro" id="IPR056909">
    <property type="entry name" value="SU10_portal"/>
</dbReference>
<protein>
    <submittedName>
        <fullName evidence="3">Phage portal protein</fullName>
    </submittedName>
</protein>
<dbReference type="Pfam" id="PF23899">
    <property type="entry name" value="SU10_portal"/>
    <property type="match status" value="1"/>
</dbReference>
<feature type="region of interest" description="Disordered" evidence="2">
    <location>
        <begin position="250"/>
        <end position="275"/>
    </location>
</feature>
<evidence type="ECO:0000256" key="2">
    <source>
        <dbReference type="SAM" id="MobiDB-lite"/>
    </source>
</evidence>